<evidence type="ECO:0000313" key="1">
    <source>
        <dbReference type="EMBL" id="KAI3761910.1"/>
    </source>
</evidence>
<name>A0ACB9ESW9_9ASTR</name>
<evidence type="ECO:0000313" key="2">
    <source>
        <dbReference type="Proteomes" id="UP001056120"/>
    </source>
</evidence>
<organism evidence="1 2">
    <name type="scientific">Smallanthus sonchifolius</name>
    <dbReference type="NCBI Taxonomy" id="185202"/>
    <lineage>
        <taxon>Eukaryota</taxon>
        <taxon>Viridiplantae</taxon>
        <taxon>Streptophyta</taxon>
        <taxon>Embryophyta</taxon>
        <taxon>Tracheophyta</taxon>
        <taxon>Spermatophyta</taxon>
        <taxon>Magnoliopsida</taxon>
        <taxon>eudicotyledons</taxon>
        <taxon>Gunneridae</taxon>
        <taxon>Pentapetalae</taxon>
        <taxon>asterids</taxon>
        <taxon>campanulids</taxon>
        <taxon>Asterales</taxon>
        <taxon>Asteraceae</taxon>
        <taxon>Asteroideae</taxon>
        <taxon>Heliantheae alliance</taxon>
        <taxon>Millerieae</taxon>
        <taxon>Smallanthus</taxon>
    </lineage>
</organism>
<sequence length="210" mass="24738">MLGSVSLSESRDKWSWGIDEGGEFTVSNVKKLLREDRDIHREHVMNWESWVPLKVNLHMWRAEMDRVPTRLELVRRRINIPDVSCVLCNTDPESSMHTFTGCGFTYGVWSFVEKWCRLDPIIAFDVKDLLLLPDSVRGPKWAKKIIRGIIMTSCWAVWRARNDKAFEGVIPKVNEVFATIKSLSFLWLRSRSKFKTIQWKDWMVFPLYML</sequence>
<dbReference type="Proteomes" id="UP001056120">
    <property type="component" value="Linkage Group LG17"/>
</dbReference>
<protein>
    <submittedName>
        <fullName evidence="1">Uncharacterized protein</fullName>
    </submittedName>
</protein>
<reference evidence="2" key="1">
    <citation type="journal article" date="2022" name="Mol. Ecol. Resour.">
        <title>The genomes of chicory, endive, great burdock and yacon provide insights into Asteraceae palaeo-polyploidization history and plant inulin production.</title>
        <authorList>
            <person name="Fan W."/>
            <person name="Wang S."/>
            <person name="Wang H."/>
            <person name="Wang A."/>
            <person name="Jiang F."/>
            <person name="Liu H."/>
            <person name="Zhao H."/>
            <person name="Xu D."/>
            <person name="Zhang Y."/>
        </authorList>
    </citation>
    <scope>NUCLEOTIDE SEQUENCE [LARGE SCALE GENOMIC DNA]</scope>
    <source>
        <strain evidence="2">cv. Yunnan</strain>
    </source>
</reference>
<gene>
    <name evidence="1" type="ORF">L1987_52333</name>
</gene>
<reference evidence="1 2" key="2">
    <citation type="journal article" date="2022" name="Mol. Ecol. Resour.">
        <title>The genomes of chicory, endive, great burdock and yacon provide insights into Asteraceae paleo-polyploidization history and plant inulin production.</title>
        <authorList>
            <person name="Fan W."/>
            <person name="Wang S."/>
            <person name="Wang H."/>
            <person name="Wang A."/>
            <person name="Jiang F."/>
            <person name="Liu H."/>
            <person name="Zhao H."/>
            <person name="Xu D."/>
            <person name="Zhang Y."/>
        </authorList>
    </citation>
    <scope>NUCLEOTIDE SEQUENCE [LARGE SCALE GENOMIC DNA]</scope>
    <source>
        <strain evidence="2">cv. Yunnan</strain>
        <tissue evidence="1">Leaves</tissue>
    </source>
</reference>
<dbReference type="EMBL" id="CM042034">
    <property type="protein sequence ID" value="KAI3761910.1"/>
    <property type="molecule type" value="Genomic_DNA"/>
</dbReference>
<accession>A0ACB9ESW9</accession>
<keyword evidence="2" id="KW-1185">Reference proteome</keyword>
<proteinExistence type="predicted"/>
<comment type="caution">
    <text evidence="1">The sequence shown here is derived from an EMBL/GenBank/DDBJ whole genome shotgun (WGS) entry which is preliminary data.</text>
</comment>